<evidence type="ECO:0000256" key="8">
    <source>
        <dbReference type="ARBA" id="ARBA00023125"/>
    </source>
</evidence>
<keyword evidence="9" id="KW-0804">Transcription</keyword>
<feature type="domain" description="C2H2-type" evidence="13">
    <location>
        <begin position="724"/>
        <end position="751"/>
    </location>
</feature>
<dbReference type="PROSITE" id="PS50157">
    <property type="entry name" value="ZINC_FINGER_C2H2_2"/>
    <property type="match status" value="12"/>
</dbReference>
<feature type="compositionally biased region" description="Polar residues" evidence="12">
    <location>
        <begin position="437"/>
        <end position="451"/>
    </location>
</feature>
<sequence length="885" mass="98896">MDTQPGQQEAVFAPRPEHGEAVPDHFLGGGNLNKIKIEPSQQAVAEAEDTFVASSVELTDDTSLSLETDEVSPGKKLCPGKPQGQQPEKSTRRRRKTVKKKGRNYPPEKKHICSECGHKAYYLSDLLRHMKTHSKKEVFQCPECGKTYKGKSTFETHQRIHQPLGDSRSYKVTRSCSQLKQGFICPTCGLCKSSNHSLAEHMKDHMVEKPYVCPECGRTFRWQSNLSRHQGLHRHAKKVAVHPQRLGAAAEETGKIGDNTLQLKPEGPGVASPTGESSPPRPVSRLRPRSSQGLGVPGIKSLRVVLTKLGSPKKNDHHACPECGFKSDWLSEVIRHTRTHTGERPYTCPDCGKAYRWISNLSRHRKSNICSTNSASPDGSTEESQQADGDTELPEMKDYLQKIIKLEDICVSTTEASSQSISLKQEPCENEPESWGHQGTVQDSSQPPQITTEKEPTDFQKKHACSECGYHAESLSEIVIHTKTHIGEKTFECPDCGKAFRWWSNLLKHRQVHLSYQQAPALETSEVPSPSVAECDVILSDEEELINILAKNPQRGGTKLEGRRGPLSGELSAAASLDFEASVGSATSKGETEGNTRPARFPRNAAAVKANKFNRRERKHECPDCGHRTFYLSDLVRHQRTHTGERPYKCPECKKGFSQKSYLRIHLKVHTTSSGGLINGKKLVRRKKNNQIERKHTCSKCGHKTYKLSTLLMHMKIHTGEKPYKCLECGQTFNWSSNLSRHKRLHQFKRDFNTRKASQQEKWREGLGTCFRNQAHLTLSGYRKEQVSPTPQHSFRSQTIEPGNKTPDVQTEANPPQGKRGDGLPAATNGDASVVAALSERWGYNKQQEGKKDPEGSEGSVQDHDGPVTERKDNLGKKEAEVRAR</sequence>
<dbReference type="Gene3D" id="3.30.160.60">
    <property type="entry name" value="Classic Zinc Finger"/>
    <property type="match status" value="9"/>
</dbReference>
<feature type="domain" description="C2H2-type" evidence="13">
    <location>
        <begin position="211"/>
        <end position="238"/>
    </location>
</feature>
<keyword evidence="4" id="KW-0677">Repeat</keyword>
<feature type="region of interest" description="Disordered" evidence="12">
    <location>
        <begin position="61"/>
        <end position="106"/>
    </location>
</feature>
<keyword evidence="3" id="KW-0479">Metal-binding</keyword>
<dbReference type="PROSITE" id="PS00028">
    <property type="entry name" value="ZINC_FINGER_C2H2_1"/>
    <property type="match status" value="5"/>
</dbReference>
<keyword evidence="5 11" id="KW-0863">Zinc-finger</keyword>
<proteinExistence type="inferred from homology"/>
<feature type="region of interest" description="Disordered" evidence="12">
    <location>
        <begin position="251"/>
        <end position="297"/>
    </location>
</feature>
<dbReference type="SUPFAM" id="SSF57667">
    <property type="entry name" value="beta-beta-alpha zinc fingers"/>
    <property type="match status" value="6"/>
</dbReference>
<keyword evidence="7" id="KW-0805">Transcription regulation</keyword>
<reference evidence="14" key="1">
    <citation type="submission" date="2025-08" db="UniProtKB">
        <authorList>
            <consortium name="Ensembl"/>
        </authorList>
    </citation>
    <scope>IDENTIFICATION</scope>
</reference>
<feature type="domain" description="C2H2-type" evidence="13">
    <location>
        <begin position="463"/>
        <end position="490"/>
    </location>
</feature>
<dbReference type="GO" id="GO:0005634">
    <property type="term" value="C:nucleus"/>
    <property type="evidence" value="ECO:0007669"/>
    <property type="project" value="UniProtKB-SubCell"/>
</dbReference>
<feature type="domain" description="C2H2-type" evidence="13">
    <location>
        <begin position="696"/>
        <end position="723"/>
    </location>
</feature>
<organism evidence="14 15">
    <name type="scientific">Varanus komodoensis</name>
    <name type="common">Komodo dragon</name>
    <dbReference type="NCBI Taxonomy" id="61221"/>
    <lineage>
        <taxon>Eukaryota</taxon>
        <taxon>Metazoa</taxon>
        <taxon>Chordata</taxon>
        <taxon>Craniata</taxon>
        <taxon>Vertebrata</taxon>
        <taxon>Euteleostomi</taxon>
        <taxon>Lepidosauria</taxon>
        <taxon>Squamata</taxon>
        <taxon>Bifurcata</taxon>
        <taxon>Unidentata</taxon>
        <taxon>Episquamata</taxon>
        <taxon>Toxicofera</taxon>
        <taxon>Anguimorpha</taxon>
        <taxon>Paleoanguimorpha</taxon>
        <taxon>Varanoidea</taxon>
        <taxon>Varanidae</taxon>
        <taxon>Varanus</taxon>
    </lineage>
</organism>
<dbReference type="FunFam" id="3.30.160.60:FF:000176">
    <property type="entry name" value="zinc finger protein 70"/>
    <property type="match status" value="1"/>
</dbReference>
<feature type="domain" description="C2H2-type" evidence="13">
    <location>
        <begin position="183"/>
        <end position="210"/>
    </location>
</feature>
<feature type="compositionally biased region" description="Basic and acidic residues" evidence="12">
    <location>
        <begin position="848"/>
        <end position="885"/>
    </location>
</feature>
<dbReference type="GO" id="GO:0008270">
    <property type="term" value="F:zinc ion binding"/>
    <property type="evidence" value="ECO:0007669"/>
    <property type="project" value="UniProtKB-KW"/>
</dbReference>
<feature type="domain" description="C2H2-type" evidence="13">
    <location>
        <begin position="139"/>
        <end position="161"/>
    </location>
</feature>
<evidence type="ECO:0000259" key="13">
    <source>
        <dbReference type="PROSITE" id="PS50157"/>
    </source>
</evidence>
<evidence type="ECO:0000313" key="15">
    <source>
        <dbReference type="Proteomes" id="UP000694545"/>
    </source>
</evidence>
<feature type="domain" description="C2H2-type" evidence="13">
    <location>
        <begin position="620"/>
        <end position="647"/>
    </location>
</feature>
<evidence type="ECO:0000256" key="3">
    <source>
        <dbReference type="ARBA" id="ARBA00022723"/>
    </source>
</evidence>
<dbReference type="Proteomes" id="UP000694545">
    <property type="component" value="Unplaced"/>
</dbReference>
<name>A0A8D2LP46_VARKO</name>
<evidence type="ECO:0000256" key="12">
    <source>
        <dbReference type="SAM" id="MobiDB-lite"/>
    </source>
</evidence>
<evidence type="ECO:0000256" key="11">
    <source>
        <dbReference type="PROSITE-ProRule" id="PRU00042"/>
    </source>
</evidence>
<comment type="similarity">
    <text evidence="2">Belongs to the krueppel C2H2-type zinc-finger protein family.</text>
</comment>
<feature type="domain" description="C2H2-type" evidence="13">
    <location>
        <begin position="111"/>
        <end position="138"/>
    </location>
</feature>
<evidence type="ECO:0000256" key="5">
    <source>
        <dbReference type="ARBA" id="ARBA00022771"/>
    </source>
</evidence>
<feature type="region of interest" description="Disordered" evidence="12">
    <location>
        <begin position="783"/>
        <end position="885"/>
    </location>
</feature>
<keyword evidence="6" id="KW-0862">Zinc</keyword>
<dbReference type="InterPro" id="IPR036236">
    <property type="entry name" value="Znf_C2H2_sf"/>
</dbReference>
<feature type="domain" description="C2H2-type" evidence="13">
    <location>
        <begin position="318"/>
        <end position="345"/>
    </location>
</feature>
<keyword evidence="15" id="KW-1185">Reference proteome</keyword>
<evidence type="ECO:0000256" key="7">
    <source>
        <dbReference type="ARBA" id="ARBA00023015"/>
    </source>
</evidence>
<dbReference type="GO" id="GO:0000977">
    <property type="term" value="F:RNA polymerase II transcription regulatory region sequence-specific DNA binding"/>
    <property type="evidence" value="ECO:0007669"/>
    <property type="project" value="TreeGrafter"/>
</dbReference>
<accession>A0A8D2LP46</accession>
<dbReference type="FunFam" id="3.30.160.60:FF:000189">
    <property type="entry name" value="zinc finger protein 133 isoform X1"/>
    <property type="match status" value="1"/>
</dbReference>
<dbReference type="Pfam" id="PF00096">
    <property type="entry name" value="zf-C2H2"/>
    <property type="match status" value="7"/>
</dbReference>
<evidence type="ECO:0000256" key="9">
    <source>
        <dbReference type="ARBA" id="ARBA00023163"/>
    </source>
</evidence>
<feature type="region of interest" description="Disordered" evidence="12">
    <location>
        <begin position="1"/>
        <end position="33"/>
    </location>
</feature>
<evidence type="ECO:0000256" key="2">
    <source>
        <dbReference type="ARBA" id="ARBA00006991"/>
    </source>
</evidence>
<dbReference type="Ensembl" id="ENSVKKT00000026000.1">
    <property type="protein sequence ID" value="ENSVKKP00000025386.1"/>
    <property type="gene ID" value="ENSVKKG00000016666.1"/>
</dbReference>
<feature type="domain" description="C2H2-type" evidence="13">
    <location>
        <begin position="648"/>
        <end position="675"/>
    </location>
</feature>
<dbReference type="PANTHER" id="PTHR24381:SF393">
    <property type="entry name" value="CHROMATIN-LINKED ADAPTOR FOR MSL PROTEINS, ISOFORM B"/>
    <property type="match status" value="1"/>
</dbReference>
<evidence type="ECO:0000256" key="6">
    <source>
        <dbReference type="ARBA" id="ARBA00022833"/>
    </source>
</evidence>
<dbReference type="AlphaFoldDB" id="A0A8D2LP46"/>
<dbReference type="GO" id="GO:0000981">
    <property type="term" value="F:DNA-binding transcription factor activity, RNA polymerase II-specific"/>
    <property type="evidence" value="ECO:0007669"/>
    <property type="project" value="TreeGrafter"/>
</dbReference>
<keyword evidence="8" id="KW-0238">DNA-binding</keyword>
<dbReference type="OMA" id="ENEPESW"/>
<feature type="domain" description="C2H2-type" evidence="13">
    <location>
        <begin position="491"/>
        <end position="518"/>
    </location>
</feature>
<evidence type="ECO:0000256" key="4">
    <source>
        <dbReference type="ARBA" id="ARBA00022737"/>
    </source>
</evidence>
<evidence type="ECO:0000256" key="10">
    <source>
        <dbReference type="ARBA" id="ARBA00023242"/>
    </source>
</evidence>
<dbReference type="FunFam" id="3.30.160.60:FF:000100">
    <property type="entry name" value="Zinc finger 45-like"/>
    <property type="match status" value="1"/>
</dbReference>
<feature type="compositionally biased region" description="Basic residues" evidence="12">
    <location>
        <begin position="91"/>
        <end position="103"/>
    </location>
</feature>
<dbReference type="InterPro" id="IPR013087">
    <property type="entry name" value="Znf_C2H2_type"/>
</dbReference>
<dbReference type="FunFam" id="3.30.160.60:FF:000710">
    <property type="entry name" value="Zinc finger protein 768"/>
    <property type="match status" value="1"/>
</dbReference>
<evidence type="ECO:0000256" key="1">
    <source>
        <dbReference type="ARBA" id="ARBA00004123"/>
    </source>
</evidence>
<reference evidence="14" key="2">
    <citation type="submission" date="2025-09" db="UniProtKB">
        <authorList>
            <consortium name="Ensembl"/>
        </authorList>
    </citation>
    <scope>IDENTIFICATION</scope>
</reference>
<feature type="domain" description="C2H2-type" evidence="13">
    <location>
        <begin position="346"/>
        <end position="377"/>
    </location>
</feature>
<keyword evidence="10" id="KW-0539">Nucleus</keyword>
<dbReference type="FunFam" id="3.30.160.60:FF:000624">
    <property type="entry name" value="zinc finger protein 697"/>
    <property type="match status" value="1"/>
</dbReference>
<feature type="compositionally biased region" description="Polar residues" evidence="12">
    <location>
        <begin position="787"/>
        <end position="814"/>
    </location>
</feature>
<protein>
    <recommendedName>
        <fullName evidence="13">C2H2-type domain-containing protein</fullName>
    </recommendedName>
</protein>
<feature type="region of interest" description="Disordered" evidence="12">
    <location>
        <begin position="369"/>
        <end position="392"/>
    </location>
</feature>
<dbReference type="FunFam" id="3.30.160.60:FF:000446">
    <property type="entry name" value="Zinc finger protein"/>
    <property type="match status" value="1"/>
</dbReference>
<feature type="region of interest" description="Disordered" evidence="12">
    <location>
        <begin position="421"/>
        <end position="458"/>
    </location>
</feature>
<dbReference type="SMART" id="SM00355">
    <property type="entry name" value="ZnF_C2H2"/>
    <property type="match status" value="12"/>
</dbReference>
<feature type="compositionally biased region" description="Polar residues" evidence="12">
    <location>
        <begin position="369"/>
        <end position="388"/>
    </location>
</feature>
<dbReference type="FunFam" id="3.30.160.60:FF:000671">
    <property type="entry name" value="Zinc finger protein 26"/>
    <property type="match status" value="1"/>
</dbReference>
<dbReference type="PANTHER" id="PTHR24381">
    <property type="entry name" value="ZINC FINGER PROTEIN"/>
    <property type="match status" value="1"/>
</dbReference>
<evidence type="ECO:0000313" key="14">
    <source>
        <dbReference type="Ensembl" id="ENSVKKP00000025386.1"/>
    </source>
</evidence>
<comment type="subcellular location">
    <subcellularLocation>
        <location evidence="1">Nucleus</location>
    </subcellularLocation>
</comment>